<feature type="disulfide bond" evidence="1">
    <location>
        <begin position="74"/>
        <end position="80"/>
    </location>
</feature>
<proteinExistence type="predicted"/>
<organism evidence="2">
    <name type="scientific">Eucalyptus grandis</name>
    <name type="common">Flooded gum</name>
    <dbReference type="NCBI Taxonomy" id="71139"/>
    <lineage>
        <taxon>Eukaryota</taxon>
        <taxon>Viridiplantae</taxon>
        <taxon>Streptophyta</taxon>
        <taxon>Embryophyta</taxon>
        <taxon>Tracheophyta</taxon>
        <taxon>Spermatophyta</taxon>
        <taxon>Magnoliopsida</taxon>
        <taxon>eudicotyledons</taxon>
        <taxon>Gunneridae</taxon>
        <taxon>Pentapetalae</taxon>
        <taxon>rosids</taxon>
        <taxon>malvids</taxon>
        <taxon>Myrtales</taxon>
        <taxon>Myrtaceae</taxon>
        <taxon>Myrtoideae</taxon>
        <taxon>Eucalypteae</taxon>
        <taxon>Eucalyptus</taxon>
    </lineage>
</organism>
<dbReference type="Pfam" id="PF00314">
    <property type="entry name" value="Thaumatin"/>
    <property type="match status" value="1"/>
</dbReference>
<dbReference type="EMBL" id="KK198757">
    <property type="protein sequence ID" value="KCW72120.1"/>
    <property type="molecule type" value="Genomic_DNA"/>
</dbReference>
<dbReference type="InParanoid" id="A0A059C2H0"/>
<evidence type="ECO:0000313" key="2">
    <source>
        <dbReference type="EMBL" id="KCW72120.1"/>
    </source>
</evidence>
<dbReference type="PROSITE" id="PS51367">
    <property type="entry name" value="THAUMATIN_2"/>
    <property type="match status" value="1"/>
</dbReference>
<dbReference type="PRINTS" id="PR00347">
    <property type="entry name" value="THAUMATIN"/>
</dbReference>
<reference evidence="2" key="1">
    <citation type="submission" date="2013-07" db="EMBL/GenBank/DDBJ databases">
        <title>The genome of Eucalyptus grandis.</title>
        <authorList>
            <person name="Schmutz J."/>
            <person name="Hayes R."/>
            <person name="Myburg A."/>
            <person name="Tuskan G."/>
            <person name="Grattapaglia D."/>
            <person name="Rokhsar D.S."/>
        </authorList>
    </citation>
    <scope>NUCLEOTIDE SEQUENCE</scope>
    <source>
        <tissue evidence="2">Leaf extractions</tissue>
    </source>
</reference>
<dbReference type="PANTHER" id="PTHR31048">
    <property type="entry name" value="OS03G0233200 PROTEIN"/>
    <property type="match status" value="1"/>
</dbReference>
<feature type="disulfide bond" evidence="1">
    <location>
        <begin position="59"/>
        <end position="69"/>
    </location>
</feature>
<protein>
    <recommendedName>
        <fullName evidence="3">Thaumatin-like protein</fullName>
    </recommendedName>
</protein>
<dbReference type="InterPro" id="IPR001938">
    <property type="entry name" value="Thaumatin"/>
</dbReference>
<dbReference type="Gene3D" id="2.60.110.10">
    <property type="entry name" value="Thaumatin"/>
    <property type="match status" value="1"/>
</dbReference>
<dbReference type="Gramene" id="KCW72120">
    <property type="protein sequence ID" value="KCW72120"/>
    <property type="gene ID" value="EUGRSUZ_E00561"/>
</dbReference>
<dbReference type="AlphaFoldDB" id="A0A059C2H0"/>
<gene>
    <name evidence="2" type="ORF">EUGRSUZ_E00561</name>
</gene>
<dbReference type="GO" id="GO:0006952">
    <property type="term" value="P:defense response"/>
    <property type="evidence" value="ECO:0000318"/>
    <property type="project" value="GO_Central"/>
</dbReference>
<dbReference type="SMART" id="SM00205">
    <property type="entry name" value="THN"/>
    <property type="match status" value="1"/>
</dbReference>
<accession>A0A059C2H0</accession>
<dbReference type="InterPro" id="IPR037176">
    <property type="entry name" value="Osmotin/thaumatin-like_sf"/>
</dbReference>
<name>A0A059C2H0_EUCGR</name>
<feature type="disulfide bond" evidence="1">
    <location>
        <begin position="5"/>
        <end position="207"/>
    </location>
</feature>
<evidence type="ECO:0008006" key="3">
    <source>
        <dbReference type="Google" id="ProtNLM"/>
    </source>
</evidence>
<feature type="disulfide bond" evidence="1">
    <location>
        <begin position="153"/>
        <end position="162"/>
    </location>
</feature>
<feature type="disulfide bond" evidence="1">
    <location>
        <begin position="139"/>
        <end position="149"/>
    </location>
</feature>
<evidence type="ECO:0000256" key="1">
    <source>
        <dbReference type="PIRSR" id="PIRSR002703-1"/>
    </source>
</evidence>
<sequence length="208" mass="22419">MLISCSTLAWAARLDITNNCPLHREGRCRSRAAGGSLTTWPLDVAAGTMGVSIWVRTNCRFDGAGRGSCKTSDCGGLLQCQAYGVSPKTLAEFGLNQYMNMDYIDMSLIEGFNVPMEFSLTSGGCNWVFKCTADIVGQCPAALKVPGGCNGPCPVFKTEEHCWNSGSCGPTVYSRYFNDRCPDAYSYPKDDATRACPGGTNYNVVFCS</sequence>
<keyword evidence="1" id="KW-1015">Disulfide bond</keyword>
<dbReference type="PIRSF" id="PIRSF002703">
    <property type="entry name" value="Thaumatin"/>
    <property type="match status" value="1"/>
</dbReference>
<dbReference type="SUPFAM" id="SSF49870">
    <property type="entry name" value="Osmotin, thaumatin-like protein"/>
    <property type="match status" value="1"/>
</dbReference>
<feature type="disulfide bond" evidence="1">
    <location>
        <begin position="131"/>
        <end position="181"/>
    </location>
</feature>